<feature type="region of interest" description="Disordered" evidence="7">
    <location>
        <begin position="432"/>
        <end position="451"/>
    </location>
</feature>
<comment type="subcellular location">
    <subcellularLocation>
        <location evidence="1">Nucleus</location>
    </subcellularLocation>
</comment>
<dbReference type="InterPro" id="IPR021740">
    <property type="entry name" value="Velvet"/>
</dbReference>
<evidence type="ECO:0000259" key="8">
    <source>
        <dbReference type="PROSITE" id="PS51821"/>
    </source>
</evidence>
<comment type="caution">
    <text evidence="9">The sequence shown here is derived from an EMBL/GenBank/DDBJ whole genome shotgun (WGS) entry which is preliminary data.</text>
</comment>
<feature type="region of interest" description="Disordered" evidence="7">
    <location>
        <begin position="1"/>
        <end position="54"/>
    </location>
</feature>
<feature type="region of interest" description="Disordered" evidence="7">
    <location>
        <begin position="281"/>
        <end position="317"/>
    </location>
</feature>
<gene>
    <name evidence="9" type="ORF">SUNI508_05266</name>
</gene>
<keyword evidence="5" id="KW-0539">Nucleus</keyword>
<evidence type="ECO:0000256" key="4">
    <source>
        <dbReference type="ARBA" id="ARBA00023163"/>
    </source>
</evidence>
<accession>A0ABR2V530</accession>
<name>A0ABR2V530_9PEZI</name>
<evidence type="ECO:0000256" key="2">
    <source>
        <dbReference type="ARBA" id="ARBA00022969"/>
    </source>
</evidence>
<sequence length="451" mass="49778">MNQYPGPVAHQPHPHPQQHPLVPEAGGPPLTHFRGIPPVHDQHPHHLPQALPPHQAYHQDPRVALMPPHVAHGSLPGMRDPAAAIGQREGGSGAPNLKSDQENDRPPKHPTPPPISKSDETRTYKLVCEQQPQRARMCGFGDKDRRPITPPPCIRLIVLDTQTNQEVDVNQIEHQMYVLSVDLWNAEGTKEFNLVKHSTNSPSISSTTSTSFRELENSGAQYPPQQYPVHMPSHEQSPYASQPSAHGMSYPPPMPGYAQQGHYGGFSNQPASYTDYAFRPQVPQNMPQIPSQSGYGGRYPQDLSQGRSASLTTQQPNGMYTRNLIGSLVSSAARLNDPDDKIGIWFVLQDLSVRTEGWFRLRFSFCSVGLPNTQGESTTSDPQKINMGKTPILAQCFSEPFQVYSAKKFPGVCESTPLSKCFAHQGIKIPIRKEGQEGKGKNKGSDDEVDD</sequence>
<evidence type="ECO:0000256" key="1">
    <source>
        <dbReference type="ARBA" id="ARBA00004123"/>
    </source>
</evidence>
<keyword evidence="2" id="KW-0749">Sporulation</keyword>
<keyword evidence="3" id="KW-0805">Transcription regulation</keyword>
<dbReference type="Gene3D" id="2.60.40.3960">
    <property type="entry name" value="Velvet domain"/>
    <property type="match status" value="2"/>
</dbReference>
<comment type="similarity">
    <text evidence="6">Belongs to the velvet family. VelB subfamily.</text>
</comment>
<keyword evidence="10" id="KW-1185">Reference proteome</keyword>
<evidence type="ECO:0000313" key="9">
    <source>
        <dbReference type="EMBL" id="KAK9421966.1"/>
    </source>
</evidence>
<feature type="compositionally biased region" description="Polar residues" evidence="7">
    <location>
        <begin position="302"/>
        <end position="317"/>
    </location>
</feature>
<dbReference type="InterPro" id="IPR037525">
    <property type="entry name" value="Velvet_dom"/>
</dbReference>
<protein>
    <submittedName>
        <fullName evidence="9">Velvet factor-domain-containing protein</fullName>
    </submittedName>
</protein>
<evidence type="ECO:0000256" key="5">
    <source>
        <dbReference type="ARBA" id="ARBA00023242"/>
    </source>
</evidence>
<reference evidence="9 10" key="1">
    <citation type="journal article" date="2024" name="J. Plant Pathol.">
        <title>Sequence and assembly of the genome of Seiridium unicorne, isolate CBS 538.82, causal agent of cypress canker disease.</title>
        <authorList>
            <person name="Scali E."/>
            <person name="Rocca G.D."/>
            <person name="Danti R."/>
            <person name="Garbelotto M."/>
            <person name="Barberini S."/>
            <person name="Baroncelli R."/>
            <person name="Emiliani G."/>
        </authorList>
    </citation>
    <scope>NUCLEOTIDE SEQUENCE [LARGE SCALE GENOMIC DNA]</scope>
    <source>
        <strain evidence="9 10">BM-138-508</strain>
    </source>
</reference>
<dbReference type="Proteomes" id="UP001408356">
    <property type="component" value="Unassembled WGS sequence"/>
</dbReference>
<feature type="domain" description="Velvet" evidence="8">
    <location>
        <begin position="118"/>
        <end position="432"/>
    </location>
</feature>
<feature type="compositionally biased region" description="Polar residues" evidence="7">
    <location>
        <begin position="282"/>
        <end position="293"/>
    </location>
</feature>
<dbReference type="PANTHER" id="PTHR33572">
    <property type="entry name" value="SPORE DEVELOPMENT REGULATOR VOSA"/>
    <property type="match status" value="1"/>
</dbReference>
<evidence type="ECO:0000256" key="3">
    <source>
        <dbReference type="ARBA" id="ARBA00023015"/>
    </source>
</evidence>
<dbReference type="Pfam" id="PF11754">
    <property type="entry name" value="Velvet"/>
    <property type="match status" value="1"/>
</dbReference>
<evidence type="ECO:0000256" key="6">
    <source>
        <dbReference type="ARBA" id="ARBA00038045"/>
    </source>
</evidence>
<dbReference type="EMBL" id="JARVKF010000146">
    <property type="protein sequence ID" value="KAK9421966.1"/>
    <property type="molecule type" value="Genomic_DNA"/>
</dbReference>
<dbReference type="PANTHER" id="PTHR33572:SF3">
    <property type="entry name" value="VELVET COMPLEX SUBUNIT B"/>
    <property type="match status" value="1"/>
</dbReference>
<keyword evidence="4" id="KW-0804">Transcription</keyword>
<organism evidence="9 10">
    <name type="scientific">Seiridium unicorne</name>
    <dbReference type="NCBI Taxonomy" id="138068"/>
    <lineage>
        <taxon>Eukaryota</taxon>
        <taxon>Fungi</taxon>
        <taxon>Dikarya</taxon>
        <taxon>Ascomycota</taxon>
        <taxon>Pezizomycotina</taxon>
        <taxon>Sordariomycetes</taxon>
        <taxon>Xylariomycetidae</taxon>
        <taxon>Amphisphaeriales</taxon>
        <taxon>Sporocadaceae</taxon>
        <taxon>Seiridium</taxon>
    </lineage>
</organism>
<evidence type="ECO:0000256" key="7">
    <source>
        <dbReference type="SAM" id="MobiDB-lite"/>
    </source>
</evidence>
<proteinExistence type="inferred from homology"/>
<evidence type="ECO:0000313" key="10">
    <source>
        <dbReference type="Proteomes" id="UP001408356"/>
    </source>
</evidence>
<feature type="region of interest" description="Disordered" evidence="7">
    <location>
        <begin position="67"/>
        <end position="123"/>
    </location>
</feature>
<dbReference type="PROSITE" id="PS51821">
    <property type="entry name" value="VELVET"/>
    <property type="match status" value="1"/>
</dbReference>
<dbReference type="InterPro" id="IPR038491">
    <property type="entry name" value="Velvet_dom_sf"/>
</dbReference>